<evidence type="ECO:0000313" key="2">
    <source>
        <dbReference type="EMBL" id="KAK8555269.1"/>
    </source>
</evidence>
<organism evidence="2 3">
    <name type="scientific">Hibiscus sabdariffa</name>
    <name type="common">roselle</name>
    <dbReference type="NCBI Taxonomy" id="183260"/>
    <lineage>
        <taxon>Eukaryota</taxon>
        <taxon>Viridiplantae</taxon>
        <taxon>Streptophyta</taxon>
        <taxon>Embryophyta</taxon>
        <taxon>Tracheophyta</taxon>
        <taxon>Spermatophyta</taxon>
        <taxon>Magnoliopsida</taxon>
        <taxon>eudicotyledons</taxon>
        <taxon>Gunneridae</taxon>
        <taxon>Pentapetalae</taxon>
        <taxon>rosids</taxon>
        <taxon>malvids</taxon>
        <taxon>Malvales</taxon>
        <taxon>Malvaceae</taxon>
        <taxon>Malvoideae</taxon>
        <taxon>Hibiscus</taxon>
    </lineage>
</organism>
<proteinExistence type="predicted"/>
<dbReference type="Proteomes" id="UP001472677">
    <property type="component" value="Unassembled WGS sequence"/>
</dbReference>
<protein>
    <recommendedName>
        <fullName evidence="4">Aminotransferase-like plant mobile domain-containing protein</fullName>
    </recommendedName>
</protein>
<name>A0ABR2ECN3_9ROSI</name>
<evidence type="ECO:0000256" key="1">
    <source>
        <dbReference type="SAM" id="MobiDB-lite"/>
    </source>
</evidence>
<feature type="compositionally biased region" description="Polar residues" evidence="1">
    <location>
        <begin position="16"/>
        <end position="29"/>
    </location>
</feature>
<dbReference type="InterPro" id="IPR036691">
    <property type="entry name" value="Endo/exonu/phosph_ase_sf"/>
</dbReference>
<keyword evidence="3" id="KW-1185">Reference proteome</keyword>
<comment type="caution">
    <text evidence="2">The sequence shown here is derived from an EMBL/GenBank/DDBJ whole genome shotgun (WGS) entry which is preliminary data.</text>
</comment>
<dbReference type="SUPFAM" id="SSF56219">
    <property type="entry name" value="DNase I-like"/>
    <property type="match status" value="1"/>
</dbReference>
<evidence type="ECO:0008006" key="4">
    <source>
        <dbReference type="Google" id="ProtNLM"/>
    </source>
</evidence>
<reference evidence="2 3" key="1">
    <citation type="journal article" date="2024" name="G3 (Bethesda)">
        <title>Genome assembly of Hibiscus sabdariffa L. provides insights into metabolisms of medicinal natural products.</title>
        <authorList>
            <person name="Kim T."/>
        </authorList>
    </citation>
    <scope>NUCLEOTIDE SEQUENCE [LARGE SCALE GENOMIC DNA]</scope>
    <source>
        <strain evidence="2">TK-2024</strain>
        <tissue evidence="2">Old leaves</tissue>
    </source>
</reference>
<sequence length="491" mass="55003">MIAVNRRSRQRKPANAIQTRSARVSNGNGSRFDILFEDDGEALQVGDQGQTIPMRSPVAPMEKDTILLRNQMEEVSKEVSTGSLGAANILVLEVLSVLIVTSTIPPASSSKKVNDKLPLNQSGIKMVSLGDISTTVPIVKVARDASGSHITLTVPKEKAGKAKVRSMSNRTSQAKRPLSLVINCGISVPTSLISYLMIKVFFWNCQGAASSFVAWRKFLWPYLQSLDPGSDFPWLLGGYFKAILHSEEKFGGSSLGLGFSKSFYDFVHATELFEVAYKSSDFTWKRGMLYKRLDRCFLNEKWRGRQNAFTTLKDDNGTWCSDVEVLKSKAVNFYSQLFTSMGPEIEDYAVMGDFRPLPHLASVDLMRPVIVKEIDAVLWRLWLHRNQLVFYPEYSEGRSIVDLCRVARDDMVRGAATSLPHAPWDVTSDQTVHWQPPPSDWLKRNCDESQITQNGFLAPRLTPVYLYYCSSHLETFGERLGAVSLCCWASL</sequence>
<dbReference type="EMBL" id="JBBPBM010000018">
    <property type="protein sequence ID" value="KAK8555269.1"/>
    <property type="molecule type" value="Genomic_DNA"/>
</dbReference>
<feature type="region of interest" description="Disordered" evidence="1">
    <location>
        <begin position="1"/>
        <end position="30"/>
    </location>
</feature>
<gene>
    <name evidence="2" type="ORF">V6N12_009417</name>
</gene>
<accession>A0ABR2ECN3</accession>
<evidence type="ECO:0000313" key="3">
    <source>
        <dbReference type="Proteomes" id="UP001472677"/>
    </source>
</evidence>
<feature type="compositionally biased region" description="Basic residues" evidence="1">
    <location>
        <begin position="1"/>
        <end position="12"/>
    </location>
</feature>